<dbReference type="AlphaFoldDB" id="A0A5C5WQ09"/>
<accession>A0A5C5WQ09</accession>
<name>A0A5C5WQ09_9PLAN</name>
<dbReference type="PIRSF" id="PIRSF002825">
    <property type="entry name" value="CfbpA"/>
    <property type="match status" value="1"/>
</dbReference>
<dbReference type="Proteomes" id="UP000317243">
    <property type="component" value="Unassembled WGS sequence"/>
</dbReference>
<dbReference type="Gene3D" id="3.40.190.10">
    <property type="entry name" value="Periplasmic binding protein-like II"/>
    <property type="match status" value="2"/>
</dbReference>
<evidence type="ECO:0000256" key="1">
    <source>
        <dbReference type="ARBA" id="ARBA00022729"/>
    </source>
</evidence>
<dbReference type="InterPro" id="IPR026045">
    <property type="entry name" value="Ferric-bd"/>
</dbReference>
<dbReference type="EMBL" id="SIHI01000006">
    <property type="protein sequence ID" value="TWT52345.1"/>
    <property type="molecule type" value="Genomic_DNA"/>
</dbReference>
<evidence type="ECO:0000313" key="2">
    <source>
        <dbReference type="EMBL" id="TWT52345.1"/>
    </source>
</evidence>
<gene>
    <name evidence="2" type="primary">futA2</name>
    <name evidence="2" type="ORF">KOR42_30310</name>
</gene>
<reference evidence="2 3" key="1">
    <citation type="submission" date="2019-02" db="EMBL/GenBank/DDBJ databases">
        <title>Deep-cultivation of Planctomycetes and their phenomic and genomic characterization uncovers novel biology.</title>
        <authorList>
            <person name="Wiegand S."/>
            <person name="Jogler M."/>
            <person name="Boedeker C."/>
            <person name="Pinto D."/>
            <person name="Vollmers J."/>
            <person name="Rivas-Marin E."/>
            <person name="Kohn T."/>
            <person name="Peeters S.H."/>
            <person name="Heuer A."/>
            <person name="Rast P."/>
            <person name="Oberbeckmann S."/>
            <person name="Bunk B."/>
            <person name="Jeske O."/>
            <person name="Meyerdierks A."/>
            <person name="Storesund J.E."/>
            <person name="Kallscheuer N."/>
            <person name="Luecker S."/>
            <person name="Lage O.M."/>
            <person name="Pohl T."/>
            <person name="Merkel B.J."/>
            <person name="Hornburger P."/>
            <person name="Mueller R.-W."/>
            <person name="Bruemmer F."/>
            <person name="Labrenz M."/>
            <person name="Spormann A.M."/>
            <person name="Op Den Camp H."/>
            <person name="Overmann J."/>
            <person name="Amann R."/>
            <person name="Jetten M.S.M."/>
            <person name="Mascher T."/>
            <person name="Medema M.H."/>
            <person name="Devos D.P."/>
            <person name="Kaster A.-K."/>
            <person name="Ovreas L."/>
            <person name="Rohde M."/>
            <person name="Galperin M.Y."/>
            <person name="Jogler C."/>
        </authorList>
    </citation>
    <scope>NUCLEOTIDE SEQUENCE [LARGE SCALE GENOMIC DNA]</scope>
    <source>
        <strain evidence="2 3">KOR42</strain>
    </source>
</reference>
<evidence type="ECO:0000313" key="3">
    <source>
        <dbReference type="Proteomes" id="UP000317243"/>
    </source>
</evidence>
<dbReference type="PANTHER" id="PTHR30006">
    <property type="entry name" value="THIAMINE-BINDING PERIPLASMIC PROTEIN-RELATED"/>
    <property type="match status" value="1"/>
</dbReference>
<dbReference type="SUPFAM" id="SSF53850">
    <property type="entry name" value="Periplasmic binding protein-like II"/>
    <property type="match status" value="1"/>
</dbReference>
<comment type="caution">
    <text evidence="2">The sequence shown here is derived from an EMBL/GenBank/DDBJ whole genome shotgun (WGS) entry which is preliminary data.</text>
</comment>
<keyword evidence="3" id="KW-1185">Reference proteome</keyword>
<dbReference type="PANTHER" id="PTHR30006:SF24">
    <property type="entry name" value="SLL0237 PROTEIN"/>
    <property type="match status" value="1"/>
</dbReference>
<keyword evidence="1" id="KW-0732">Signal</keyword>
<sequence>MAKPLQYVLIGFLVLALAVGWMSVARRTDEALVVYCAHDLIFASQILDDFESETGIPVVVVGDTEATKSLGLVQRLLREKENPVCDVFWNNQVLGTVELAEAGVLQPYRGSGFERIPEQFKDPDGLWAGFGGRLRVWIVNTDSFTTEESKVLEAFQSDDLSQMTIAMPLYGTTLTHFAILWNQWGGSETKAWYDDLLERGCQISPGNATVKNLVAEGVCQFGWTDTDDYFVGLDEGAPVAMLPIRVDEGKTICIPNSVAMINGTSKKEETQQLIDYLLSERIELALAKSGSRQIPLGPTDEDALPEDVRELIPLAAQSVDVTDSASARIECLKWLSELYTSPSQ</sequence>
<dbReference type="RefSeq" id="WP_231740931.1">
    <property type="nucleotide sequence ID" value="NZ_SIHI01000006.1"/>
</dbReference>
<proteinExistence type="predicted"/>
<protein>
    <submittedName>
        <fullName evidence="2">Iron uptake protein A2</fullName>
    </submittedName>
</protein>
<organism evidence="2 3">
    <name type="scientific">Thalassoglobus neptunius</name>
    <dbReference type="NCBI Taxonomy" id="1938619"/>
    <lineage>
        <taxon>Bacteria</taxon>
        <taxon>Pseudomonadati</taxon>
        <taxon>Planctomycetota</taxon>
        <taxon>Planctomycetia</taxon>
        <taxon>Planctomycetales</taxon>
        <taxon>Planctomycetaceae</taxon>
        <taxon>Thalassoglobus</taxon>
    </lineage>
</organism>